<dbReference type="AlphaFoldDB" id="A0A183TJV3"/>
<reference evidence="3" key="1">
    <citation type="submission" date="2016-06" db="UniProtKB">
        <authorList>
            <consortium name="WormBaseParasite"/>
        </authorList>
    </citation>
    <scope>IDENTIFICATION</scope>
</reference>
<evidence type="ECO:0000313" key="2">
    <source>
        <dbReference type="Proteomes" id="UP000275846"/>
    </source>
</evidence>
<name>A0A183TJV3_SCHSO</name>
<reference evidence="1 2" key="2">
    <citation type="submission" date="2018-11" db="EMBL/GenBank/DDBJ databases">
        <authorList>
            <consortium name="Pathogen Informatics"/>
        </authorList>
    </citation>
    <scope>NUCLEOTIDE SEQUENCE [LARGE SCALE GENOMIC DNA]</scope>
    <source>
        <strain evidence="1 2">NST_G2</strain>
    </source>
</reference>
<organism evidence="3">
    <name type="scientific">Schistocephalus solidus</name>
    <name type="common">Tapeworm</name>
    <dbReference type="NCBI Taxonomy" id="70667"/>
    <lineage>
        <taxon>Eukaryota</taxon>
        <taxon>Metazoa</taxon>
        <taxon>Spiralia</taxon>
        <taxon>Lophotrochozoa</taxon>
        <taxon>Platyhelminthes</taxon>
        <taxon>Cestoda</taxon>
        <taxon>Eucestoda</taxon>
        <taxon>Diphyllobothriidea</taxon>
        <taxon>Diphyllobothriidae</taxon>
        <taxon>Schistocephalus</taxon>
    </lineage>
</organism>
<gene>
    <name evidence="1" type="ORF">SSLN_LOCUS16751</name>
</gene>
<proteinExistence type="predicted"/>
<keyword evidence="2" id="KW-1185">Reference proteome</keyword>
<dbReference type="WBParaSite" id="SSLN_0001738801-mRNA-1">
    <property type="protein sequence ID" value="SSLN_0001738801-mRNA-1"/>
    <property type="gene ID" value="SSLN_0001738801"/>
</dbReference>
<dbReference type="Proteomes" id="UP000275846">
    <property type="component" value="Unassembled WGS sequence"/>
</dbReference>
<protein>
    <submittedName>
        <fullName evidence="1 3">Uncharacterized protein</fullName>
    </submittedName>
</protein>
<sequence>MPDNLFEFLMILYHQVESLHGKNNGQCFLLDLGIISFCLCRGPGSMYDQLDFPICVLLKKHSIKRIIRGICLDNGLLQHFFQLRLVIKFCYPHFEQPFIPSEPGFEIHASFGIVNELGDPFLDLFSFGISGRRSLIPLHFCE</sequence>
<accession>A0A183TJV3</accession>
<dbReference type="EMBL" id="UYSU01041476">
    <property type="protein sequence ID" value="VDM03137.1"/>
    <property type="molecule type" value="Genomic_DNA"/>
</dbReference>
<evidence type="ECO:0000313" key="3">
    <source>
        <dbReference type="WBParaSite" id="SSLN_0001738801-mRNA-1"/>
    </source>
</evidence>
<evidence type="ECO:0000313" key="1">
    <source>
        <dbReference type="EMBL" id="VDM03137.1"/>
    </source>
</evidence>